<dbReference type="PANTHER" id="PTHR43178:SF5">
    <property type="entry name" value="LIPOAMIDE ACYLTRANSFERASE COMPONENT OF BRANCHED-CHAIN ALPHA-KETO ACID DEHYDROGENASE COMPLEX, MITOCHONDRIAL"/>
    <property type="match status" value="1"/>
</dbReference>
<dbReference type="PANTHER" id="PTHR43178">
    <property type="entry name" value="DIHYDROLIPOAMIDE ACETYLTRANSFERASE COMPONENT OF PYRUVATE DEHYDROGENASE COMPLEX"/>
    <property type="match status" value="1"/>
</dbReference>
<gene>
    <name evidence="5" type="ORF">Amon01_000819600</name>
</gene>
<name>A0A9W6Z7Z5_AMBMO</name>
<organism evidence="5 6">
    <name type="scientific">Ambrosiozyma monospora</name>
    <name type="common">Yeast</name>
    <name type="synonym">Endomycopsis monosporus</name>
    <dbReference type="NCBI Taxonomy" id="43982"/>
    <lineage>
        <taxon>Eukaryota</taxon>
        <taxon>Fungi</taxon>
        <taxon>Dikarya</taxon>
        <taxon>Ascomycota</taxon>
        <taxon>Saccharomycotina</taxon>
        <taxon>Pichiomycetes</taxon>
        <taxon>Pichiales</taxon>
        <taxon>Pichiaceae</taxon>
        <taxon>Ambrosiozyma</taxon>
    </lineage>
</organism>
<dbReference type="InterPro" id="IPR023213">
    <property type="entry name" value="CAT-like_dom_sf"/>
</dbReference>
<sequence>MNHAVSLFTSILNPPQSAIIAVGTVEKRAVPDKANPNGYVFDDVINITGTFDHRVIDGAKGGEYMRALKQVIENPLEFLL</sequence>
<evidence type="ECO:0000256" key="2">
    <source>
        <dbReference type="ARBA" id="ARBA00022679"/>
    </source>
</evidence>
<dbReference type="Gene3D" id="3.30.559.10">
    <property type="entry name" value="Chloramphenicol acetyltransferase-like domain"/>
    <property type="match status" value="1"/>
</dbReference>
<evidence type="ECO:0000259" key="4">
    <source>
        <dbReference type="Pfam" id="PF00198"/>
    </source>
</evidence>
<comment type="cofactor">
    <cofactor evidence="1">
        <name>(R)-lipoate</name>
        <dbReference type="ChEBI" id="CHEBI:83088"/>
    </cofactor>
</comment>
<comment type="caution">
    <text evidence="5">The sequence shown here is derived from an EMBL/GenBank/DDBJ whole genome shotgun (WGS) entry which is preliminary data.</text>
</comment>
<dbReference type="EMBL" id="BSXU01006950">
    <property type="protein sequence ID" value="GMG56129.1"/>
    <property type="molecule type" value="Genomic_DNA"/>
</dbReference>
<dbReference type="InterPro" id="IPR001078">
    <property type="entry name" value="2-oxoacid_DH_actylTfrase"/>
</dbReference>
<feature type="domain" description="2-oxoacid dehydrogenase acyltransferase catalytic" evidence="4">
    <location>
        <begin position="5"/>
        <end position="80"/>
    </location>
</feature>
<keyword evidence="3" id="KW-0012">Acyltransferase</keyword>
<dbReference type="InterPro" id="IPR050743">
    <property type="entry name" value="2-oxoacid_DH_E2_comp"/>
</dbReference>
<dbReference type="OrthoDB" id="537444at2759"/>
<reference evidence="5" key="1">
    <citation type="submission" date="2023-04" db="EMBL/GenBank/DDBJ databases">
        <title>Ambrosiozyma monospora NBRC 1965.</title>
        <authorList>
            <person name="Ichikawa N."/>
            <person name="Sato H."/>
            <person name="Tonouchi N."/>
        </authorList>
    </citation>
    <scope>NUCLEOTIDE SEQUENCE</scope>
    <source>
        <strain evidence="5">NBRC 1965</strain>
    </source>
</reference>
<accession>A0A9W6Z7Z5</accession>
<protein>
    <submittedName>
        <fullName evidence="5">Unnamed protein product</fullName>
    </submittedName>
</protein>
<dbReference type="GO" id="GO:0031405">
    <property type="term" value="F:lipoic acid binding"/>
    <property type="evidence" value="ECO:0007669"/>
    <property type="project" value="TreeGrafter"/>
</dbReference>
<dbReference type="GO" id="GO:0005739">
    <property type="term" value="C:mitochondrion"/>
    <property type="evidence" value="ECO:0007669"/>
    <property type="project" value="TreeGrafter"/>
</dbReference>
<evidence type="ECO:0000313" key="5">
    <source>
        <dbReference type="EMBL" id="GMG56129.1"/>
    </source>
</evidence>
<evidence type="ECO:0000313" key="6">
    <source>
        <dbReference type="Proteomes" id="UP001165063"/>
    </source>
</evidence>
<dbReference type="Proteomes" id="UP001165063">
    <property type="component" value="Unassembled WGS sequence"/>
</dbReference>
<evidence type="ECO:0000256" key="1">
    <source>
        <dbReference type="ARBA" id="ARBA00001938"/>
    </source>
</evidence>
<dbReference type="AlphaFoldDB" id="A0A9W6Z7Z5"/>
<evidence type="ECO:0000256" key="3">
    <source>
        <dbReference type="ARBA" id="ARBA00023315"/>
    </source>
</evidence>
<dbReference type="SUPFAM" id="SSF52777">
    <property type="entry name" value="CoA-dependent acyltransferases"/>
    <property type="match status" value="1"/>
</dbReference>
<dbReference type="GO" id="GO:0016407">
    <property type="term" value="F:acetyltransferase activity"/>
    <property type="evidence" value="ECO:0007669"/>
    <property type="project" value="TreeGrafter"/>
</dbReference>
<proteinExistence type="predicted"/>
<keyword evidence="2" id="KW-0808">Transferase</keyword>
<keyword evidence="6" id="KW-1185">Reference proteome</keyword>
<dbReference type="Pfam" id="PF00198">
    <property type="entry name" value="2-oxoacid_dh"/>
    <property type="match status" value="1"/>
</dbReference>